<keyword evidence="2" id="KW-1185">Reference proteome</keyword>
<organism evidence="1 2">
    <name type="scientific">Dissulfuribacter thermophilus</name>
    <dbReference type="NCBI Taxonomy" id="1156395"/>
    <lineage>
        <taxon>Bacteria</taxon>
        <taxon>Pseudomonadati</taxon>
        <taxon>Thermodesulfobacteriota</taxon>
        <taxon>Dissulfuribacteria</taxon>
        <taxon>Dissulfuribacterales</taxon>
        <taxon>Dissulfuribacteraceae</taxon>
        <taxon>Dissulfuribacter</taxon>
    </lineage>
</organism>
<sequence length="150" mass="17444">MEAVTFPDNKVVEFIESNFIPVRIAFDAKPLSEEFNVKWTPTIITLDDSGKEHHRTVGFLSSEELIPSLNLGIGKGYFEKDELKEALKWFEHIVIQYPKSDFTPEALFLKGVVQYKLTQDPKPLKEAYEDLTKNFPDSEWTKRAYPYRLL</sequence>
<evidence type="ECO:0000313" key="2">
    <source>
        <dbReference type="Proteomes" id="UP000093080"/>
    </source>
</evidence>
<dbReference type="OrthoDB" id="9811036at2"/>
<dbReference type="InterPro" id="IPR011990">
    <property type="entry name" value="TPR-like_helical_dom_sf"/>
</dbReference>
<comment type="caution">
    <text evidence="1">The sequence shown here is derived from an EMBL/GenBank/DDBJ whole genome shotgun (WGS) entry which is preliminary data.</text>
</comment>
<gene>
    <name evidence="1" type="ORF">DBT_0054</name>
</gene>
<dbReference type="InterPro" id="IPR036249">
    <property type="entry name" value="Thioredoxin-like_sf"/>
</dbReference>
<dbReference type="AlphaFoldDB" id="A0A1B9F8H4"/>
<evidence type="ECO:0000313" key="1">
    <source>
        <dbReference type="EMBL" id="OCC16237.1"/>
    </source>
</evidence>
<proteinExistence type="predicted"/>
<reference evidence="1 2" key="1">
    <citation type="submission" date="2016-06" db="EMBL/GenBank/DDBJ databases">
        <title>Respiratory ammonification of nitrate coupled to the oxidation of elemental sulfur in deep-sea autotrophic thermophilic bacteria.</title>
        <authorList>
            <person name="Slobodkina G.B."/>
            <person name="Mardanov A.V."/>
            <person name="Ravin N.V."/>
            <person name="Frolova A.A."/>
            <person name="Viryasiv M.B."/>
            <person name="Chernyh N.A."/>
            <person name="Bonch-Osmolovskaya E.A."/>
            <person name="Slobodkin A.I."/>
        </authorList>
    </citation>
    <scope>NUCLEOTIDE SEQUENCE [LARGE SCALE GENOMIC DNA]</scope>
    <source>
        <strain evidence="1 2">S69</strain>
    </source>
</reference>
<dbReference type="Gene3D" id="1.25.40.10">
    <property type="entry name" value="Tetratricopeptide repeat domain"/>
    <property type="match status" value="1"/>
</dbReference>
<dbReference type="Proteomes" id="UP000093080">
    <property type="component" value="Unassembled WGS sequence"/>
</dbReference>
<dbReference type="SUPFAM" id="SSF48452">
    <property type="entry name" value="TPR-like"/>
    <property type="match status" value="1"/>
</dbReference>
<dbReference type="EMBL" id="MAGO01000001">
    <property type="protein sequence ID" value="OCC16237.1"/>
    <property type="molecule type" value="Genomic_DNA"/>
</dbReference>
<accession>A0A1B9F8H4</accession>
<name>A0A1B9F8H4_9BACT</name>
<dbReference type="RefSeq" id="WP_067615278.1">
    <property type="nucleotide sequence ID" value="NZ_MAGO01000001.1"/>
</dbReference>
<dbReference type="Gene3D" id="3.40.30.10">
    <property type="entry name" value="Glutaredoxin"/>
    <property type="match status" value="1"/>
</dbReference>
<dbReference type="SUPFAM" id="SSF52833">
    <property type="entry name" value="Thioredoxin-like"/>
    <property type="match status" value="1"/>
</dbReference>
<protein>
    <submittedName>
        <fullName evidence="1">Uncharacterized protein</fullName>
    </submittedName>
</protein>
<dbReference type="STRING" id="1156395.DBT_0054"/>